<reference evidence="2" key="1">
    <citation type="journal article" date="2023" name="Nat. Plants">
        <title>Single-cell RNA sequencing provides a high-resolution roadmap for understanding the multicellular compartmentation of specialized metabolism.</title>
        <authorList>
            <person name="Sun S."/>
            <person name="Shen X."/>
            <person name="Li Y."/>
            <person name="Li Y."/>
            <person name="Wang S."/>
            <person name="Li R."/>
            <person name="Zhang H."/>
            <person name="Shen G."/>
            <person name="Guo B."/>
            <person name="Wei J."/>
            <person name="Xu J."/>
            <person name="St-Pierre B."/>
            <person name="Chen S."/>
            <person name="Sun C."/>
        </authorList>
    </citation>
    <scope>NUCLEOTIDE SEQUENCE [LARGE SCALE GENOMIC DNA]</scope>
</reference>
<accession>A0ACC0B703</accession>
<evidence type="ECO:0000313" key="2">
    <source>
        <dbReference type="Proteomes" id="UP001060085"/>
    </source>
</evidence>
<gene>
    <name evidence="1" type="ORF">M9H77_18266</name>
</gene>
<name>A0ACC0B703_CATRO</name>
<sequence>MTRHSEHGKDAGCEKVLFKSLSEQGQAKAYMNSMTLSTISEHIHLLVVEDLMICTIQKRKRWKETKTGRNRAVGNEQTDLPREILNPIQRTTIMRRHLILRLYDVDVQDIRTPVHKSGELELVEICSRNGIRDEDENNEDEEEVEWESNGEEEEEGFQ</sequence>
<dbReference type="EMBL" id="CM044704">
    <property type="protein sequence ID" value="KAI5668413.1"/>
    <property type="molecule type" value="Genomic_DNA"/>
</dbReference>
<comment type="caution">
    <text evidence="1">The sequence shown here is derived from an EMBL/GenBank/DDBJ whole genome shotgun (WGS) entry which is preliminary data.</text>
</comment>
<dbReference type="Proteomes" id="UP001060085">
    <property type="component" value="Linkage Group LG04"/>
</dbReference>
<proteinExistence type="predicted"/>
<keyword evidence="2" id="KW-1185">Reference proteome</keyword>
<organism evidence="1 2">
    <name type="scientific">Catharanthus roseus</name>
    <name type="common">Madagascar periwinkle</name>
    <name type="synonym">Vinca rosea</name>
    <dbReference type="NCBI Taxonomy" id="4058"/>
    <lineage>
        <taxon>Eukaryota</taxon>
        <taxon>Viridiplantae</taxon>
        <taxon>Streptophyta</taxon>
        <taxon>Embryophyta</taxon>
        <taxon>Tracheophyta</taxon>
        <taxon>Spermatophyta</taxon>
        <taxon>Magnoliopsida</taxon>
        <taxon>eudicotyledons</taxon>
        <taxon>Gunneridae</taxon>
        <taxon>Pentapetalae</taxon>
        <taxon>asterids</taxon>
        <taxon>lamiids</taxon>
        <taxon>Gentianales</taxon>
        <taxon>Apocynaceae</taxon>
        <taxon>Rauvolfioideae</taxon>
        <taxon>Vinceae</taxon>
        <taxon>Catharanthinae</taxon>
        <taxon>Catharanthus</taxon>
    </lineage>
</organism>
<evidence type="ECO:0000313" key="1">
    <source>
        <dbReference type="EMBL" id="KAI5668413.1"/>
    </source>
</evidence>
<protein>
    <submittedName>
        <fullName evidence="1">Uncharacterized protein</fullName>
    </submittedName>
</protein>